<comment type="caution">
    <text evidence="2">The sequence shown here is derived from an EMBL/GenBank/DDBJ whole genome shotgun (WGS) entry which is preliminary data.</text>
</comment>
<dbReference type="Proteomes" id="UP001352263">
    <property type="component" value="Unassembled WGS sequence"/>
</dbReference>
<sequence length="242" mass="26791">MKSFAIPTTSTLPGNDYEFRMLCEKEMGQLLDFRNLVLSSLSNADHYVKEQDEAVFVHKHLGPEGFTIGVYSNDELVAYAMLGLPPADETNELADRVDIPVGHRHLIAHVAGCMVHPAHRGRQLQKLLLAKRIEGARAQGKRYCISMASLSNHASRRNLLASGFHIARVTIMEAALKRQLLLLDMVEQPVFDLSSARMAAAEDYATQQVLTQQGFRGIGEERDAATRAAPQLVFAKQRKAGP</sequence>
<accession>A0ABU6JAN4</accession>
<evidence type="ECO:0000259" key="1">
    <source>
        <dbReference type="PROSITE" id="PS51186"/>
    </source>
</evidence>
<protein>
    <submittedName>
        <fullName evidence="2">GNAT family N-acetyltransferase</fullName>
    </submittedName>
</protein>
<dbReference type="EMBL" id="JAWIIV010000013">
    <property type="protein sequence ID" value="MEC4720709.1"/>
    <property type="molecule type" value="Genomic_DNA"/>
</dbReference>
<evidence type="ECO:0000313" key="3">
    <source>
        <dbReference type="Proteomes" id="UP001352263"/>
    </source>
</evidence>
<gene>
    <name evidence="2" type="ORF">RY831_16215</name>
</gene>
<dbReference type="InterPro" id="IPR016181">
    <property type="entry name" value="Acyl_CoA_acyltransferase"/>
</dbReference>
<organism evidence="2 3">
    <name type="scientific">Noviherbaspirillum album</name>
    <dbReference type="NCBI Taxonomy" id="3080276"/>
    <lineage>
        <taxon>Bacteria</taxon>
        <taxon>Pseudomonadati</taxon>
        <taxon>Pseudomonadota</taxon>
        <taxon>Betaproteobacteria</taxon>
        <taxon>Burkholderiales</taxon>
        <taxon>Oxalobacteraceae</taxon>
        <taxon>Noviherbaspirillum</taxon>
    </lineage>
</organism>
<dbReference type="Gene3D" id="3.40.630.30">
    <property type="match status" value="1"/>
</dbReference>
<feature type="domain" description="N-acetyltransferase" evidence="1">
    <location>
        <begin position="17"/>
        <end position="187"/>
    </location>
</feature>
<dbReference type="PROSITE" id="PS51186">
    <property type="entry name" value="GNAT"/>
    <property type="match status" value="1"/>
</dbReference>
<keyword evidence="3" id="KW-1185">Reference proteome</keyword>
<reference evidence="2 3" key="1">
    <citation type="submission" date="2023-10" db="EMBL/GenBank/DDBJ databases">
        <title>Noviherbaspirillum sp. CPCC 100848 genome assembly.</title>
        <authorList>
            <person name="Li X.Y."/>
            <person name="Fang X.M."/>
        </authorList>
    </citation>
    <scope>NUCLEOTIDE SEQUENCE [LARGE SCALE GENOMIC DNA]</scope>
    <source>
        <strain evidence="2 3">CPCC 100848</strain>
    </source>
</reference>
<evidence type="ECO:0000313" key="2">
    <source>
        <dbReference type="EMBL" id="MEC4720709.1"/>
    </source>
</evidence>
<dbReference type="RefSeq" id="WP_326507425.1">
    <property type="nucleotide sequence ID" value="NZ_JAWIIV010000013.1"/>
</dbReference>
<proteinExistence type="predicted"/>
<dbReference type="SUPFAM" id="SSF55729">
    <property type="entry name" value="Acyl-CoA N-acyltransferases (Nat)"/>
    <property type="match status" value="1"/>
</dbReference>
<dbReference type="InterPro" id="IPR000182">
    <property type="entry name" value="GNAT_dom"/>
</dbReference>
<dbReference type="Pfam" id="PF00583">
    <property type="entry name" value="Acetyltransf_1"/>
    <property type="match status" value="1"/>
</dbReference>
<name>A0ABU6JAN4_9BURK</name>